<proteinExistence type="predicted"/>
<organism evidence="2 3">
    <name type="scientific">Polyplax serrata</name>
    <name type="common">Common mouse louse</name>
    <dbReference type="NCBI Taxonomy" id="468196"/>
    <lineage>
        <taxon>Eukaryota</taxon>
        <taxon>Metazoa</taxon>
        <taxon>Ecdysozoa</taxon>
        <taxon>Arthropoda</taxon>
        <taxon>Hexapoda</taxon>
        <taxon>Insecta</taxon>
        <taxon>Pterygota</taxon>
        <taxon>Neoptera</taxon>
        <taxon>Paraneoptera</taxon>
        <taxon>Psocodea</taxon>
        <taxon>Troctomorpha</taxon>
        <taxon>Phthiraptera</taxon>
        <taxon>Anoplura</taxon>
        <taxon>Polyplacidae</taxon>
        <taxon>Polyplax</taxon>
    </lineage>
</organism>
<evidence type="ECO:0000313" key="3">
    <source>
        <dbReference type="Proteomes" id="UP001359485"/>
    </source>
</evidence>
<sequence>MCSTPTQGCLYGGGGPPLRGSPRAPRTGAHQGVEAKWLGNNLPRVSSLQLWLEAKLKFGKKEVNENRERGKFELENSEELDNSKQIGKESIWRKWLTFLREHWVLRKNRSPKAHNMVALSLPQGSTETSTDFNSSQKTEPEIVSEPEQKISRILLNSKTNRIQATTDEYNNKCRDPTVNDEELMQNFSTVAPIHEDYNKSEGKSFENHMIAAVYISTNMEEMIESKNSVFATASEEDTHSRHSINLHGRIVNTKKFEERHNNETTPSNRNTFKTLSEPSWNEKHKIFQRQKLQENLNDLMEQFMFLESDDLGWIAKFNIDLGYMNMNHARNAKNSITRRNELLVKNVSREVAPEILVNIKPFKEYTSRRCTNAQSSNISEIIFNQGKKKKEFNEYKSKQEETYSKCRYRITKNSKKKENTSRCGLDKISKTRIYVLNRENATSADKPRRLRKGPDRQTKVKMVTHEVKPILSNYIWSSNLRDRFRSDDSYSEYIFDTPDTIQKRPLCSVLGIYKSYVDFERMVNGIKRESFEEILSDLDDKDHGMLFKKNLGQFKKQISIEVEPVELSRSSEVSIINLQQSNSTNFNEISVKNNEIKSTENEVETDAGEKKRMQFLTDITFSSQIEPSSNESKWCCLMRLSFANICSHGKLFENFYLVLPEGNLTSGMAASRVVTSFIENKGSCKEVLRVAESHFRMLIKRMLPESRPLKIEEKRKTLSAEIEQFGGRSLSINDIVDLDRETLQDVLSETETVISSYMEEKNEDQNGRQSDGKFINLYINPVDFYLAGNDRCWCDSELSLPTSLDEPETDPEKDLGYYRSKVIAEPMKLTHQVVQILNSPSSYFVVVLRDPSASPSPSALSKRICQTEIMRKPETTKFLFFKSATGIRFTCKKKEVCEYQANVSLNHKFNAEDNLSMVQEETDICTNNLLDKQDNQILEKMIHINRKKIQWFLDLGKNGTEILYDGFIKKYLNEYDESQSSSATLHSKTFRFKYRVTSDFFKTAEIPRTIVLTSNATNLTDKVIFPRILFANHDSSSRVIKYESTSSQGNEVLTYHPLTENHLKTFLHNTSGIDKTDYLKYQNSRKKIIVVENGIVIRQTGSAILRKCKTFVGSIYMGCGIGSESNPRDLRTTHLRTSLTLPEDEEISRERTKSSWQLLTEKSPDRESREYRCTQSKENVRTFRLERSRKPGTREIMTTIGSIRDFDHQTLEDGEKGTKRMSLLILLSKNK</sequence>
<accession>A0ABR1AXZ2</accession>
<protein>
    <submittedName>
        <fullName evidence="2">Uncharacterized protein</fullName>
    </submittedName>
</protein>
<comment type="caution">
    <text evidence="2">The sequence shown here is derived from an EMBL/GenBank/DDBJ whole genome shotgun (WGS) entry which is preliminary data.</text>
</comment>
<evidence type="ECO:0000313" key="2">
    <source>
        <dbReference type="EMBL" id="KAK6630048.1"/>
    </source>
</evidence>
<feature type="region of interest" description="Disordered" evidence="1">
    <location>
        <begin position="123"/>
        <end position="144"/>
    </location>
</feature>
<name>A0ABR1AXZ2_POLSC</name>
<feature type="compositionally biased region" description="Polar residues" evidence="1">
    <location>
        <begin position="123"/>
        <end position="137"/>
    </location>
</feature>
<reference evidence="2 3" key="1">
    <citation type="submission" date="2023-09" db="EMBL/GenBank/DDBJ databases">
        <title>Genomes of two closely related lineages of the louse Polyplax serrata with different host specificities.</title>
        <authorList>
            <person name="Martinu J."/>
            <person name="Tarabai H."/>
            <person name="Stefka J."/>
            <person name="Hypsa V."/>
        </authorList>
    </citation>
    <scope>NUCLEOTIDE SEQUENCE [LARGE SCALE GENOMIC DNA]</scope>
    <source>
        <strain evidence="2">98ZLc_SE</strain>
    </source>
</reference>
<dbReference type="EMBL" id="JAWJWF010000010">
    <property type="protein sequence ID" value="KAK6630048.1"/>
    <property type="molecule type" value="Genomic_DNA"/>
</dbReference>
<keyword evidence="3" id="KW-1185">Reference proteome</keyword>
<evidence type="ECO:0000256" key="1">
    <source>
        <dbReference type="SAM" id="MobiDB-lite"/>
    </source>
</evidence>
<dbReference type="Proteomes" id="UP001359485">
    <property type="component" value="Unassembled WGS sequence"/>
</dbReference>
<gene>
    <name evidence="2" type="ORF">RUM44_005446</name>
</gene>
<feature type="region of interest" description="Disordered" evidence="1">
    <location>
        <begin position="1"/>
        <end position="29"/>
    </location>
</feature>